<name>A0ABR4KPS0_9EURO</name>
<sequence>MKQTTLFIFFPSLIYMLTSYHPQNSPHIHMRWNVQDKSRENAFHFTADGHVFFFFLASKLCHLLGWSARLGQEGKEEKCFYAYSEL</sequence>
<gene>
    <name evidence="1" type="ORF">BJY01DRAFT_205798</name>
</gene>
<proteinExistence type="predicted"/>
<dbReference type="Proteomes" id="UP001610446">
    <property type="component" value="Unassembled WGS sequence"/>
</dbReference>
<evidence type="ECO:0000313" key="1">
    <source>
        <dbReference type="EMBL" id="KAL2854272.1"/>
    </source>
</evidence>
<dbReference type="EMBL" id="JBFXLU010000016">
    <property type="protein sequence ID" value="KAL2854272.1"/>
    <property type="molecule type" value="Genomic_DNA"/>
</dbReference>
<comment type="caution">
    <text evidence="1">The sequence shown here is derived from an EMBL/GenBank/DDBJ whole genome shotgun (WGS) entry which is preliminary data.</text>
</comment>
<evidence type="ECO:0000313" key="2">
    <source>
        <dbReference type="Proteomes" id="UP001610446"/>
    </source>
</evidence>
<organism evidence="1 2">
    <name type="scientific">Aspergillus pseudoustus</name>
    <dbReference type="NCBI Taxonomy" id="1810923"/>
    <lineage>
        <taxon>Eukaryota</taxon>
        <taxon>Fungi</taxon>
        <taxon>Dikarya</taxon>
        <taxon>Ascomycota</taxon>
        <taxon>Pezizomycotina</taxon>
        <taxon>Eurotiomycetes</taxon>
        <taxon>Eurotiomycetidae</taxon>
        <taxon>Eurotiales</taxon>
        <taxon>Aspergillaceae</taxon>
        <taxon>Aspergillus</taxon>
        <taxon>Aspergillus subgen. Nidulantes</taxon>
    </lineage>
</organism>
<reference evidence="1 2" key="1">
    <citation type="submission" date="2024-07" db="EMBL/GenBank/DDBJ databases">
        <title>Section-level genome sequencing and comparative genomics of Aspergillus sections Usti and Cavernicolus.</title>
        <authorList>
            <consortium name="Lawrence Berkeley National Laboratory"/>
            <person name="Nybo J.L."/>
            <person name="Vesth T.C."/>
            <person name="Theobald S."/>
            <person name="Frisvad J.C."/>
            <person name="Larsen T.O."/>
            <person name="Kjaerboelling I."/>
            <person name="Rothschild-Mancinelli K."/>
            <person name="Lyhne E.K."/>
            <person name="Kogle M.E."/>
            <person name="Barry K."/>
            <person name="Clum A."/>
            <person name="Na H."/>
            <person name="Ledsgaard L."/>
            <person name="Lin J."/>
            <person name="Lipzen A."/>
            <person name="Kuo A."/>
            <person name="Riley R."/>
            <person name="Mondo S."/>
            <person name="Labutti K."/>
            <person name="Haridas S."/>
            <person name="Pangalinan J."/>
            <person name="Salamov A.A."/>
            <person name="Simmons B.A."/>
            <person name="Magnuson J.K."/>
            <person name="Chen J."/>
            <person name="Drula E."/>
            <person name="Henrissat B."/>
            <person name="Wiebenga A."/>
            <person name="Lubbers R.J."/>
            <person name="Gomes A.C."/>
            <person name="Makela M.R."/>
            <person name="Stajich J."/>
            <person name="Grigoriev I.V."/>
            <person name="Mortensen U.H."/>
            <person name="De Vries R.P."/>
            <person name="Baker S.E."/>
            <person name="Andersen M.R."/>
        </authorList>
    </citation>
    <scope>NUCLEOTIDE SEQUENCE [LARGE SCALE GENOMIC DNA]</scope>
    <source>
        <strain evidence="1 2">CBS 123904</strain>
    </source>
</reference>
<evidence type="ECO:0008006" key="3">
    <source>
        <dbReference type="Google" id="ProtNLM"/>
    </source>
</evidence>
<accession>A0ABR4KPS0</accession>
<protein>
    <recommendedName>
        <fullName evidence="3">DUF4160 domain-containing protein</fullName>
    </recommendedName>
</protein>
<keyword evidence="2" id="KW-1185">Reference proteome</keyword>